<dbReference type="AlphaFoldDB" id="A0A8S2T3F5"/>
<dbReference type="InterPro" id="IPR011989">
    <property type="entry name" value="ARM-like"/>
</dbReference>
<organism evidence="7 8">
    <name type="scientific">Rotaria magnacalcarata</name>
    <dbReference type="NCBI Taxonomy" id="392030"/>
    <lineage>
        <taxon>Eukaryota</taxon>
        <taxon>Metazoa</taxon>
        <taxon>Spiralia</taxon>
        <taxon>Gnathifera</taxon>
        <taxon>Rotifera</taxon>
        <taxon>Eurotatoria</taxon>
        <taxon>Bdelloidea</taxon>
        <taxon>Philodinida</taxon>
        <taxon>Philodinidae</taxon>
        <taxon>Rotaria</taxon>
    </lineage>
</organism>
<evidence type="ECO:0000256" key="1">
    <source>
        <dbReference type="ARBA" id="ARBA00004123"/>
    </source>
</evidence>
<dbReference type="InterPro" id="IPR039678">
    <property type="entry name" value="CTNNBL1"/>
</dbReference>
<proteinExistence type="predicted"/>
<dbReference type="PANTHER" id="PTHR14978:SF0">
    <property type="entry name" value="BETA-CATENIN-LIKE PROTEIN 1"/>
    <property type="match status" value="1"/>
</dbReference>
<gene>
    <name evidence="7" type="ORF">SMN809_LOCUS24673</name>
</gene>
<dbReference type="Gene3D" id="1.25.10.10">
    <property type="entry name" value="Leucine-rich Repeat Variant"/>
    <property type="match status" value="1"/>
</dbReference>
<evidence type="ECO:0000256" key="2">
    <source>
        <dbReference type="ARBA" id="ARBA00022553"/>
    </source>
</evidence>
<evidence type="ECO:0000256" key="4">
    <source>
        <dbReference type="ARBA" id="ARBA00023054"/>
    </source>
</evidence>
<sequence length="59" mass="6839">MKPPKGHKRSGETRAENEEHVISCIASLVRNCNGANRQRLLNKFTENDHEKVDRLMELH</sequence>
<evidence type="ECO:0000256" key="3">
    <source>
        <dbReference type="ARBA" id="ARBA00022737"/>
    </source>
</evidence>
<dbReference type="Proteomes" id="UP000676336">
    <property type="component" value="Unassembled WGS sequence"/>
</dbReference>
<feature type="domain" description="Beta-catenin-like protein 1 N-terminal" evidence="6">
    <location>
        <begin position="1"/>
        <end position="59"/>
    </location>
</feature>
<keyword evidence="4" id="KW-0175">Coiled coil</keyword>
<dbReference type="InterPro" id="IPR013180">
    <property type="entry name" value="CTNNBL1_N"/>
</dbReference>
<keyword evidence="3" id="KW-0677">Repeat</keyword>
<reference evidence="7" key="1">
    <citation type="submission" date="2021-02" db="EMBL/GenBank/DDBJ databases">
        <authorList>
            <person name="Nowell W R."/>
        </authorList>
    </citation>
    <scope>NUCLEOTIDE SEQUENCE</scope>
</reference>
<dbReference type="EMBL" id="CAJOBI010029944">
    <property type="protein sequence ID" value="CAF4267182.1"/>
    <property type="molecule type" value="Genomic_DNA"/>
</dbReference>
<keyword evidence="2" id="KW-0597">Phosphoprotein</keyword>
<evidence type="ECO:0000313" key="8">
    <source>
        <dbReference type="Proteomes" id="UP000676336"/>
    </source>
</evidence>
<comment type="subcellular location">
    <subcellularLocation>
        <location evidence="1">Nucleus</location>
    </subcellularLocation>
</comment>
<evidence type="ECO:0000256" key="5">
    <source>
        <dbReference type="ARBA" id="ARBA00023242"/>
    </source>
</evidence>
<evidence type="ECO:0000313" key="7">
    <source>
        <dbReference type="EMBL" id="CAF4267182.1"/>
    </source>
</evidence>
<protein>
    <recommendedName>
        <fullName evidence="6">Beta-catenin-like protein 1 N-terminal domain-containing protein</fullName>
    </recommendedName>
</protein>
<accession>A0A8S2T3F5</accession>
<dbReference type="Pfam" id="PF08216">
    <property type="entry name" value="CTNNBL"/>
    <property type="match status" value="1"/>
</dbReference>
<comment type="caution">
    <text evidence="7">The sequence shown here is derived from an EMBL/GenBank/DDBJ whole genome shotgun (WGS) entry which is preliminary data.</text>
</comment>
<keyword evidence="5" id="KW-0539">Nucleus</keyword>
<dbReference type="GO" id="GO:0005681">
    <property type="term" value="C:spliceosomal complex"/>
    <property type="evidence" value="ECO:0007669"/>
    <property type="project" value="TreeGrafter"/>
</dbReference>
<evidence type="ECO:0000259" key="6">
    <source>
        <dbReference type="Pfam" id="PF08216"/>
    </source>
</evidence>
<dbReference type="PANTHER" id="PTHR14978">
    <property type="entry name" value="BETA-CATENIN-LIKE PROTEIN 1 NUCLEAR ASSOCIATED PROTEIN"/>
    <property type="match status" value="1"/>
</dbReference>
<feature type="non-terminal residue" evidence="7">
    <location>
        <position position="1"/>
    </location>
</feature>
<name>A0A8S2T3F5_9BILA</name>